<gene>
    <name evidence="16" type="primary">flhF</name>
    <name evidence="16" type="ORF">ACFODW_17355</name>
</gene>
<dbReference type="EMBL" id="JBHRRZ010000040">
    <property type="protein sequence ID" value="MFC2950092.1"/>
    <property type="molecule type" value="Genomic_DNA"/>
</dbReference>
<reference evidence="17" key="1">
    <citation type="journal article" date="2019" name="Int. J. Syst. Evol. Microbiol.">
        <title>The Global Catalogue of Microorganisms (GCM) 10K type strain sequencing project: providing services to taxonomists for standard genome sequencing and annotation.</title>
        <authorList>
            <consortium name="The Broad Institute Genomics Platform"/>
            <consortium name="The Broad Institute Genome Sequencing Center for Infectious Disease"/>
            <person name="Wu L."/>
            <person name="Ma J."/>
        </authorList>
    </citation>
    <scope>NUCLEOTIDE SEQUENCE [LARGE SCALE GENOMIC DNA]</scope>
    <source>
        <strain evidence="17">KCTC 13193</strain>
    </source>
</reference>
<feature type="domain" description="SRP54-type proteins GTP-binding" evidence="15">
    <location>
        <begin position="181"/>
        <end position="372"/>
    </location>
</feature>
<evidence type="ECO:0000256" key="5">
    <source>
        <dbReference type="ARBA" id="ARBA00022475"/>
    </source>
</evidence>
<keyword evidence="7" id="KW-1005">Bacterial flagellum biogenesis</keyword>
<dbReference type="SMART" id="SM00962">
    <property type="entry name" value="SRP54"/>
    <property type="match status" value="1"/>
</dbReference>
<sequence length="377" mass="42704">MKVKKYVAPTMPEAMNKVRKELGTEAVILQSKEIQSGGILGLFKKTNIEVIAALDPPVNQEPVADKWQPQVNEPAEKSGNFGDQRMAADQEIMKEIKNLRKLMEQHSSSLQEYSTSYQEVYRHLIQQEVDQELARSIVEETIETYGEPEGEEDTKQCMRNTLSLIKGKLNSLPFEGITYDEKIIQLVGPTGVGKTTTLAKIAAKCVLEDNKRVAFITTDTYRIAAVEQLKTYARILDIPMEVAYTLEDYQQAIKKFEAYDLILVDTAGRNFRDGRYVSELRAYMEIPVTVHNYLVLSLTAKPKDIMEIMEQFKQIPIKQAIFTKTDETTQYGSMLNTALIHRLGIAYTATGQEVPEDLEKMGSDKLLQYVTGDYFAT</sequence>
<evidence type="ECO:0000256" key="2">
    <source>
        <dbReference type="ARBA" id="ARBA00008531"/>
    </source>
</evidence>
<dbReference type="InterPro" id="IPR003593">
    <property type="entry name" value="AAA+_ATPase"/>
</dbReference>
<evidence type="ECO:0000313" key="16">
    <source>
        <dbReference type="EMBL" id="MFC2950092.1"/>
    </source>
</evidence>
<evidence type="ECO:0000256" key="6">
    <source>
        <dbReference type="ARBA" id="ARBA00022741"/>
    </source>
</evidence>
<dbReference type="CDD" id="cd17873">
    <property type="entry name" value="FlhF"/>
    <property type="match status" value="1"/>
</dbReference>
<dbReference type="SMART" id="SM00382">
    <property type="entry name" value="AAA"/>
    <property type="match status" value="1"/>
</dbReference>
<evidence type="ECO:0000256" key="1">
    <source>
        <dbReference type="ARBA" id="ARBA00004413"/>
    </source>
</evidence>
<keyword evidence="9" id="KW-0342">GTP-binding</keyword>
<evidence type="ECO:0000256" key="7">
    <source>
        <dbReference type="ARBA" id="ARBA00022795"/>
    </source>
</evidence>
<dbReference type="InterPro" id="IPR020006">
    <property type="entry name" value="FlhF"/>
</dbReference>
<comment type="similarity">
    <text evidence="2">Belongs to the GTP-binding SRP family.</text>
</comment>
<evidence type="ECO:0000313" key="17">
    <source>
        <dbReference type="Proteomes" id="UP001595387"/>
    </source>
</evidence>
<comment type="caution">
    <text evidence="16">The sequence shown here is derived from an EMBL/GenBank/DDBJ whole genome shotgun (WGS) entry which is preliminary data.</text>
</comment>
<dbReference type="SUPFAM" id="SSF52540">
    <property type="entry name" value="P-loop containing nucleoside triphosphate hydrolases"/>
    <property type="match status" value="1"/>
</dbReference>
<dbReference type="InterPro" id="IPR027417">
    <property type="entry name" value="P-loop_NTPase"/>
</dbReference>
<keyword evidence="4" id="KW-0813">Transport</keyword>
<evidence type="ECO:0000256" key="8">
    <source>
        <dbReference type="ARBA" id="ARBA00022927"/>
    </source>
</evidence>
<evidence type="ECO:0000256" key="4">
    <source>
        <dbReference type="ARBA" id="ARBA00022448"/>
    </source>
</evidence>
<evidence type="ECO:0000259" key="15">
    <source>
        <dbReference type="SMART" id="SM00962"/>
    </source>
</evidence>
<comment type="subcellular location">
    <subcellularLocation>
        <location evidence="1">Cell membrane</location>
        <topology evidence="1">Peripheral membrane protein</topology>
        <orientation evidence="1">Cytoplasmic side</orientation>
    </subcellularLocation>
</comment>
<evidence type="ECO:0000259" key="14">
    <source>
        <dbReference type="SMART" id="SM00382"/>
    </source>
</evidence>
<dbReference type="Proteomes" id="UP001595387">
    <property type="component" value="Unassembled WGS sequence"/>
</dbReference>
<evidence type="ECO:0000256" key="11">
    <source>
        <dbReference type="ARBA" id="ARBA00023225"/>
    </source>
</evidence>
<keyword evidence="8" id="KW-0653">Protein transport</keyword>
<dbReference type="PANTHER" id="PTHR43134:SF3">
    <property type="entry name" value="FLAGELLAR BIOSYNTHESIS PROTEIN FLHF"/>
    <property type="match status" value="1"/>
</dbReference>
<dbReference type="NCBIfam" id="TIGR03499">
    <property type="entry name" value="FlhF"/>
    <property type="match status" value="1"/>
</dbReference>
<protein>
    <recommendedName>
        <fullName evidence="3 13">Flagellar biosynthesis protein FlhF</fullName>
    </recommendedName>
</protein>
<comment type="function">
    <text evidence="12">Necessary for flagellar biosynthesis. May be involved in translocation of the flagellum.</text>
</comment>
<dbReference type="Gene3D" id="3.40.50.300">
    <property type="entry name" value="P-loop containing nucleotide triphosphate hydrolases"/>
    <property type="match status" value="1"/>
</dbReference>
<evidence type="ECO:0000256" key="10">
    <source>
        <dbReference type="ARBA" id="ARBA00023136"/>
    </source>
</evidence>
<dbReference type="PANTHER" id="PTHR43134">
    <property type="entry name" value="SIGNAL RECOGNITION PARTICLE RECEPTOR SUBUNIT ALPHA"/>
    <property type="match status" value="1"/>
</dbReference>
<evidence type="ECO:0000256" key="12">
    <source>
        <dbReference type="ARBA" id="ARBA00025337"/>
    </source>
</evidence>
<keyword evidence="11" id="KW-1006">Bacterial flagellum protein export</keyword>
<feature type="domain" description="AAA+ ATPase" evidence="14">
    <location>
        <begin position="180"/>
        <end position="359"/>
    </location>
</feature>
<dbReference type="Gene3D" id="1.20.120.1380">
    <property type="entry name" value="Flagellar FlhF biosynthesis protein, N domain"/>
    <property type="match status" value="1"/>
</dbReference>
<proteinExistence type="inferred from homology"/>
<keyword evidence="16" id="KW-0282">Flagellum</keyword>
<keyword evidence="6" id="KW-0547">Nucleotide-binding</keyword>
<accession>A0ABV7AAD4</accession>
<organism evidence="16 17">
    <name type="scientific">Virgibacillus sediminis</name>
    <dbReference type="NCBI Taxonomy" id="202260"/>
    <lineage>
        <taxon>Bacteria</taxon>
        <taxon>Bacillati</taxon>
        <taxon>Bacillota</taxon>
        <taxon>Bacilli</taxon>
        <taxon>Bacillales</taxon>
        <taxon>Bacillaceae</taxon>
        <taxon>Virgibacillus</taxon>
    </lineage>
</organism>
<evidence type="ECO:0000256" key="3">
    <source>
        <dbReference type="ARBA" id="ARBA00014919"/>
    </source>
</evidence>
<evidence type="ECO:0000256" key="9">
    <source>
        <dbReference type="ARBA" id="ARBA00023134"/>
    </source>
</evidence>
<keyword evidence="16" id="KW-0969">Cilium</keyword>
<keyword evidence="5" id="KW-1003">Cell membrane</keyword>
<dbReference type="InterPro" id="IPR047040">
    <property type="entry name" value="FlhF__GTPase_dom"/>
</dbReference>
<name>A0ABV7AAD4_9BACI</name>
<keyword evidence="16" id="KW-0966">Cell projection</keyword>
<keyword evidence="10" id="KW-0472">Membrane</keyword>
<keyword evidence="17" id="KW-1185">Reference proteome</keyword>
<dbReference type="InterPro" id="IPR000897">
    <property type="entry name" value="SRP54_GTPase_dom"/>
</dbReference>
<dbReference type="Pfam" id="PF00448">
    <property type="entry name" value="SRP54"/>
    <property type="match status" value="1"/>
</dbReference>
<dbReference type="RefSeq" id="WP_390308085.1">
    <property type="nucleotide sequence ID" value="NZ_JBHRRZ010000040.1"/>
</dbReference>
<evidence type="ECO:0000256" key="13">
    <source>
        <dbReference type="NCBIfam" id="TIGR03499"/>
    </source>
</evidence>